<evidence type="ECO:0000259" key="10">
    <source>
        <dbReference type="SMART" id="SM00831"/>
    </source>
</evidence>
<dbReference type="InterPro" id="IPR036412">
    <property type="entry name" value="HAD-like_sf"/>
</dbReference>
<dbReference type="InterPro" id="IPR018303">
    <property type="entry name" value="ATPase_P-typ_P_site"/>
</dbReference>
<evidence type="ECO:0000256" key="7">
    <source>
        <dbReference type="ARBA" id="ARBA00023136"/>
    </source>
</evidence>
<dbReference type="InterPro" id="IPR023298">
    <property type="entry name" value="ATPase_P-typ_TM_dom_sf"/>
</dbReference>
<dbReference type="GO" id="GO:0016887">
    <property type="term" value="F:ATP hydrolysis activity"/>
    <property type="evidence" value="ECO:0007669"/>
    <property type="project" value="InterPro"/>
</dbReference>
<dbReference type="SMART" id="SM00831">
    <property type="entry name" value="Cation_ATPase_N"/>
    <property type="match status" value="1"/>
</dbReference>
<feature type="domain" description="Cation-transporting P-type ATPase N-terminal" evidence="10">
    <location>
        <begin position="5"/>
        <end position="78"/>
    </location>
</feature>
<dbReference type="SUPFAM" id="SSF81665">
    <property type="entry name" value="Calcium ATPase, transmembrane domain M"/>
    <property type="match status" value="1"/>
</dbReference>
<proteinExistence type="predicted"/>
<dbReference type="InterPro" id="IPR004014">
    <property type="entry name" value="ATPase_P-typ_cation-transptr_N"/>
</dbReference>
<sequence length="870" mass="90800">MVWAPETADTPLRVLRRLESGPRGLVTADAEARLLDHGENVVPSRLPPTWPRRLLRSLRDPFTLVLLGLGLVSALIASWATAGVIVVLVLVSCLLRSNGEHRADRSTAALRKLVATTTTVRRRATKDAEPEEREIPADQLVPGDVIKLGPGDLVPADARLLRANGLTVHQAQLTGESAPVAKRALDLPEGDEHLLWQGSSVASGSALAVVTATGAATRFAGAYAVPPPGARLSRRAGPGVRLSRRAGARLPRGRAGRRTSAFDRSVYGLSWVLVRGMLVIPPVALVANAVLRGKGLEALPFAVAVAVGLTPEMLPVVVTTVLARGSALLARRGVIVKRLSALPDMGAIDVLCMDKTGTLTRDRPVLSGSVGPGGRPDPEPLRWAAVNGLVTLHLADPPAPDPLDEAILAGAPEQLGEVEGLDAVPFDPLTRVSRALVRDGDDVVVVVKGAVEAVLERCATSERERRRAAATAAALARSGARVLAVARGPASAQEAVAHRTAFAQEAVARGTASPQPRLDEAGERGLTLVGFVTLADEPSPDAAAALALLARRGVKVKILTGDHPGTAARICRELGLEAGEVADAAGLTAAGAERATVIARCTPEQKARVVRALRAAGHTVGFLGDGVNDLPAMRAADVGICPRSAVDVTREAADVVLAGKDLSAIGQAVVVGRRSSGNIVTYLRIALSSNLGNVIAMLVAGLALPFLPMLPVQVLAQNLCFDAAQLALAFERPGPAVLRRPFRLRRQAVLRFIAGFGLVNAGVDLVTFAVLTRVHGVLDESAFHTGWLVENVLTQAAIMLLLRPVARVSRPLGLATGALAAAGLLLPLSPLAPVLGLVALPVTSLLWLLLVLVLYAGVLVALTTRTRRKA</sequence>
<feature type="transmembrane region" description="Helical" evidence="9">
    <location>
        <begin position="845"/>
        <end position="864"/>
    </location>
</feature>
<keyword evidence="4" id="KW-0067">ATP-binding</keyword>
<feature type="transmembrane region" description="Helical" evidence="9">
    <location>
        <begin position="749"/>
        <end position="771"/>
    </location>
</feature>
<evidence type="ECO:0000256" key="8">
    <source>
        <dbReference type="ARBA" id="ARBA00049360"/>
    </source>
</evidence>
<keyword evidence="6 9" id="KW-1133">Transmembrane helix</keyword>
<evidence type="ECO:0000256" key="3">
    <source>
        <dbReference type="ARBA" id="ARBA00022741"/>
    </source>
</evidence>
<dbReference type="GO" id="GO:0005886">
    <property type="term" value="C:plasma membrane"/>
    <property type="evidence" value="ECO:0007669"/>
    <property type="project" value="UniProtKB-SubCell"/>
</dbReference>
<feature type="transmembrane region" description="Helical" evidence="9">
    <location>
        <begin position="266"/>
        <end position="287"/>
    </location>
</feature>
<evidence type="ECO:0000256" key="5">
    <source>
        <dbReference type="ARBA" id="ARBA00022967"/>
    </source>
</evidence>
<feature type="transmembrane region" description="Helical" evidence="9">
    <location>
        <begin position="62"/>
        <end position="95"/>
    </location>
</feature>
<dbReference type="SFLD" id="SFLDG00002">
    <property type="entry name" value="C1.7:_P-type_atpase_like"/>
    <property type="match status" value="1"/>
</dbReference>
<dbReference type="Gene3D" id="2.70.150.10">
    <property type="entry name" value="Calcium-transporting ATPase, cytoplasmic transduction domain A"/>
    <property type="match status" value="1"/>
</dbReference>
<organism evidence="11 12">
    <name type="scientific">Nonomuraea wenchangensis</name>
    <dbReference type="NCBI Taxonomy" id="568860"/>
    <lineage>
        <taxon>Bacteria</taxon>
        <taxon>Bacillati</taxon>
        <taxon>Actinomycetota</taxon>
        <taxon>Actinomycetes</taxon>
        <taxon>Streptosporangiales</taxon>
        <taxon>Streptosporangiaceae</taxon>
        <taxon>Nonomuraea</taxon>
    </lineage>
</organism>
<comment type="subcellular location">
    <subcellularLocation>
        <location evidence="1">Cell membrane</location>
        <topology evidence="1">Multi-pass membrane protein</topology>
    </subcellularLocation>
</comment>
<evidence type="ECO:0000256" key="9">
    <source>
        <dbReference type="SAM" id="Phobius"/>
    </source>
</evidence>
<dbReference type="InterPro" id="IPR001757">
    <property type="entry name" value="P_typ_ATPase"/>
</dbReference>
<dbReference type="Pfam" id="PF00689">
    <property type="entry name" value="Cation_ATPase_C"/>
    <property type="match status" value="1"/>
</dbReference>
<dbReference type="NCBIfam" id="TIGR01494">
    <property type="entry name" value="ATPase_P-type"/>
    <property type="match status" value="1"/>
</dbReference>
<evidence type="ECO:0000256" key="4">
    <source>
        <dbReference type="ARBA" id="ARBA00022840"/>
    </source>
</evidence>
<protein>
    <submittedName>
        <fullName evidence="11">Mg2+-importing ATPase</fullName>
    </submittedName>
</protein>
<keyword evidence="12" id="KW-1185">Reference proteome</keyword>
<dbReference type="SFLD" id="SFLDS00003">
    <property type="entry name" value="Haloacid_Dehalogenase"/>
    <property type="match status" value="1"/>
</dbReference>
<keyword evidence="5" id="KW-1278">Translocase</keyword>
<dbReference type="PROSITE" id="PS00154">
    <property type="entry name" value="ATPASE_E1_E2"/>
    <property type="match status" value="1"/>
</dbReference>
<evidence type="ECO:0000256" key="2">
    <source>
        <dbReference type="ARBA" id="ARBA00022692"/>
    </source>
</evidence>
<feature type="transmembrane region" description="Helical" evidence="9">
    <location>
        <begin position="783"/>
        <end position="802"/>
    </location>
</feature>
<accession>A0A1I0F470</accession>
<dbReference type="Gene3D" id="3.40.50.1000">
    <property type="entry name" value="HAD superfamily/HAD-like"/>
    <property type="match status" value="1"/>
</dbReference>
<dbReference type="Pfam" id="PF00122">
    <property type="entry name" value="E1-E2_ATPase"/>
    <property type="match status" value="1"/>
</dbReference>
<dbReference type="InterPro" id="IPR023214">
    <property type="entry name" value="HAD_sf"/>
</dbReference>
<reference evidence="11 12" key="1">
    <citation type="submission" date="2016-10" db="EMBL/GenBank/DDBJ databases">
        <authorList>
            <person name="de Groot N.N."/>
        </authorList>
    </citation>
    <scope>NUCLEOTIDE SEQUENCE [LARGE SCALE GENOMIC DNA]</scope>
    <source>
        <strain evidence="11 12">CGMCC 4.5598</strain>
    </source>
</reference>
<dbReference type="RefSeq" id="WP_091079636.1">
    <property type="nucleotide sequence ID" value="NZ_FOHX01000003.1"/>
</dbReference>
<dbReference type="GO" id="GO:0005524">
    <property type="term" value="F:ATP binding"/>
    <property type="evidence" value="ECO:0007669"/>
    <property type="project" value="UniProtKB-KW"/>
</dbReference>
<comment type="catalytic activity">
    <reaction evidence="8">
        <text>ATP + H2O = ADP + phosphate + H(+)</text>
        <dbReference type="Rhea" id="RHEA:13065"/>
        <dbReference type="ChEBI" id="CHEBI:15377"/>
        <dbReference type="ChEBI" id="CHEBI:15378"/>
        <dbReference type="ChEBI" id="CHEBI:30616"/>
        <dbReference type="ChEBI" id="CHEBI:43474"/>
        <dbReference type="ChEBI" id="CHEBI:456216"/>
    </reaction>
</comment>
<dbReference type="InterPro" id="IPR008250">
    <property type="entry name" value="ATPase_P-typ_transduc_dom_A_sf"/>
</dbReference>
<keyword evidence="7 9" id="KW-0472">Membrane</keyword>
<dbReference type="OrthoDB" id="9814270at2"/>
<dbReference type="Gene3D" id="1.20.1110.10">
    <property type="entry name" value="Calcium-transporting ATPase, transmembrane domain"/>
    <property type="match status" value="1"/>
</dbReference>
<dbReference type="Pfam" id="PF00690">
    <property type="entry name" value="Cation_ATPase_N"/>
    <property type="match status" value="1"/>
</dbReference>
<dbReference type="SUPFAM" id="SSF81653">
    <property type="entry name" value="Calcium ATPase, transduction domain A"/>
    <property type="match status" value="1"/>
</dbReference>
<feature type="transmembrane region" description="Helical" evidence="9">
    <location>
        <begin position="814"/>
        <end position="839"/>
    </location>
</feature>
<dbReference type="STRING" id="568860.SAMN05421811_103323"/>
<evidence type="ECO:0000313" key="12">
    <source>
        <dbReference type="Proteomes" id="UP000199361"/>
    </source>
</evidence>
<dbReference type="InterPro" id="IPR023299">
    <property type="entry name" value="ATPase_P-typ_cyto_dom_N"/>
</dbReference>
<dbReference type="AlphaFoldDB" id="A0A1I0F470"/>
<dbReference type="InterPro" id="IPR044492">
    <property type="entry name" value="P_typ_ATPase_HD_dom"/>
</dbReference>
<gene>
    <name evidence="11" type="ORF">SAMN05421811_103323</name>
</gene>
<dbReference type="PANTHER" id="PTHR42861">
    <property type="entry name" value="CALCIUM-TRANSPORTING ATPASE"/>
    <property type="match status" value="1"/>
</dbReference>
<dbReference type="Pfam" id="PF00702">
    <property type="entry name" value="Hydrolase"/>
    <property type="match status" value="1"/>
</dbReference>
<keyword evidence="3" id="KW-0547">Nucleotide-binding</keyword>
<evidence type="ECO:0000313" key="11">
    <source>
        <dbReference type="EMBL" id="SET52842.1"/>
    </source>
</evidence>
<dbReference type="PRINTS" id="PR00119">
    <property type="entry name" value="CATATPASE"/>
</dbReference>
<evidence type="ECO:0000256" key="6">
    <source>
        <dbReference type="ARBA" id="ARBA00022989"/>
    </source>
</evidence>
<dbReference type="SFLD" id="SFLDF00027">
    <property type="entry name" value="p-type_atpase"/>
    <property type="match status" value="1"/>
</dbReference>
<dbReference type="Proteomes" id="UP000199361">
    <property type="component" value="Unassembled WGS sequence"/>
</dbReference>
<dbReference type="SUPFAM" id="SSF56784">
    <property type="entry name" value="HAD-like"/>
    <property type="match status" value="1"/>
</dbReference>
<keyword evidence="2 9" id="KW-0812">Transmembrane</keyword>
<dbReference type="Gene3D" id="3.40.1110.10">
    <property type="entry name" value="Calcium-transporting ATPase, cytoplasmic domain N"/>
    <property type="match status" value="1"/>
</dbReference>
<dbReference type="InterPro" id="IPR059000">
    <property type="entry name" value="ATPase_P-type_domA"/>
</dbReference>
<dbReference type="EMBL" id="FOHX01000003">
    <property type="protein sequence ID" value="SET52842.1"/>
    <property type="molecule type" value="Genomic_DNA"/>
</dbReference>
<evidence type="ECO:0000256" key="1">
    <source>
        <dbReference type="ARBA" id="ARBA00004651"/>
    </source>
</evidence>
<dbReference type="InterPro" id="IPR006068">
    <property type="entry name" value="ATPase_P-typ_cation-transptr_C"/>
</dbReference>
<name>A0A1I0F470_9ACTN</name>